<evidence type="ECO:0000256" key="7">
    <source>
        <dbReference type="ARBA" id="ARBA00047686"/>
    </source>
</evidence>
<dbReference type="GO" id="GO:0006226">
    <property type="term" value="P:dUMP biosynthetic process"/>
    <property type="evidence" value="ECO:0007669"/>
    <property type="project" value="UniProtKB-UniRule"/>
</dbReference>
<dbReference type="InterPro" id="IPR033704">
    <property type="entry name" value="dUTPase_trimeric"/>
</dbReference>
<dbReference type="EMBL" id="WPCR01000003">
    <property type="protein sequence ID" value="NHM13762.1"/>
    <property type="molecule type" value="Genomic_DNA"/>
</dbReference>
<evidence type="ECO:0000313" key="12">
    <source>
        <dbReference type="Proteomes" id="UP000636394"/>
    </source>
</evidence>
<evidence type="ECO:0000256" key="6">
    <source>
        <dbReference type="ARBA" id="ARBA00023080"/>
    </source>
</evidence>
<dbReference type="Proteomes" id="UP000636394">
    <property type="component" value="Unassembled WGS sequence"/>
</dbReference>
<evidence type="ECO:0000313" key="13">
    <source>
        <dbReference type="Proteomes" id="UP000671910"/>
    </source>
</evidence>
<comment type="function">
    <text evidence="8">This enzyme is involved in nucleotide metabolism: it produces dUMP, the immediate precursor of thymidine nucleotides and it decreases the intracellular concentration of dUTP so that uracil cannot be incorporated into DNA.</text>
</comment>
<comment type="caution">
    <text evidence="8">Lacks conserved residue(s) required for the propagation of feature annotation.</text>
</comment>
<evidence type="ECO:0000256" key="1">
    <source>
        <dbReference type="ARBA" id="ARBA00001946"/>
    </source>
</evidence>
<organism evidence="11 13">
    <name type="scientific">Xiamenia xianingshaonis</name>
    <dbReference type="NCBI Taxonomy" id="2682776"/>
    <lineage>
        <taxon>Bacteria</taxon>
        <taxon>Bacillati</taxon>
        <taxon>Actinomycetota</taxon>
        <taxon>Coriobacteriia</taxon>
        <taxon>Eggerthellales</taxon>
        <taxon>Eggerthellaceae</taxon>
        <taxon>Xiamenia</taxon>
    </lineage>
</organism>
<dbReference type="Gene3D" id="2.70.40.10">
    <property type="match status" value="1"/>
</dbReference>
<evidence type="ECO:0000313" key="10">
    <source>
        <dbReference type="EMBL" id="NHM13762.1"/>
    </source>
</evidence>
<dbReference type="AlphaFoldDB" id="A0A9E6MSK1"/>
<dbReference type="PANTHER" id="PTHR11241:SF0">
    <property type="entry name" value="DEOXYURIDINE 5'-TRIPHOSPHATE NUCLEOTIDOHYDROLASE"/>
    <property type="match status" value="1"/>
</dbReference>
<evidence type="ECO:0000256" key="2">
    <source>
        <dbReference type="ARBA" id="ARBA00006581"/>
    </source>
</evidence>
<gene>
    <name evidence="8 11" type="primary">dut</name>
    <name evidence="10" type="ORF">GMI68_03065</name>
    <name evidence="11" type="ORF">J7S26_04285</name>
</gene>
<feature type="binding site" evidence="8">
    <location>
        <begin position="82"/>
        <end position="84"/>
    </location>
    <ligand>
        <name>substrate</name>
    </ligand>
</feature>
<dbReference type="SUPFAM" id="SSF51283">
    <property type="entry name" value="dUTPase-like"/>
    <property type="match status" value="1"/>
</dbReference>
<evidence type="ECO:0000256" key="4">
    <source>
        <dbReference type="ARBA" id="ARBA00022801"/>
    </source>
</evidence>
<feature type="binding site" evidence="8">
    <location>
        <begin position="65"/>
        <end position="67"/>
    </location>
    <ligand>
        <name>substrate</name>
    </ligand>
</feature>
<evidence type="ECO:0000256" key="3">
    <source>
        <dbReference type="ARBA" id="ARBA00022723"/>
    </source>
</evidence>
<dbReference type="NCBIfam" id="NF001862">
    <property type="entry name" value="PRK00601.1"/>
    <property type="match status" value="1"/>
</dbReference>
<evidence type="ECO:0000313" key="11">
    <source>
        <dbReference type="EMBL" id="QTU85129.1"/>
    </source>
</evidence>
<dbReference type="RefSeq" id="WP_166079852.1">
    <property type="nucleotide sequence ID" value="NZ_CP072829.1"/>
</dbReference>
<dbReference type="InterPro" id="IPR008181">
    <property type="entry name" value="dUTPase"/>
</dbReference>
<dbReference type="GO" id="GO:0004170">
    <property type="term" value="F:dUTP diphosphatase activity"/>
    <property type="evidence" value="ECO:0007669"/>
    <property type="project" value="UniProtKB-UniRule"/>
</dbReference>
<protein>
    <recommendedName>
        <fullName evidence="8">Deoxyuridine 5'-triphosphate nucleotidohydrolase</fullName>
        <shortName evidence="8">dUTPase</shortName>
        <ecNumber evidence="8">3.6.1.23</ecNumber>
    </recommendedName>
    <alternativeName>
        <fullName evidence="8">dUTP pyrophosphatase</fullName>
    </alternativeName>
</protein>
<dbReference type="InterPro" id="IPR036157">
    <property type="entry name" value="dUTPase-like_sf"/>
</dbReference>
<comment type="pathway">
    <text evidence="8">Pyrimidine metabolism; dUMP biosynthesis; dUMP from dCTP (dUTP route): step 2/2.</text>
</comment>
<reference evidence="10 12" key="1">
    <citation type="submission" date="2019-11" db="EMBL/GenBank/DDBJ databases">
        <title>Eggerthellaceae novel genus isolated from the rectal contents of marmort.</title>
        <authorList>
            <person name="Zhang G."/>
        </authorList>
    </citation>
    <scope>NUCLEOTIDE SEQUENCE [LARGE SCALE GENOMIC DNA]</scope>
    <source>
        <strain evidence="12">zg-886</strain>
        <strain evidence="10">Zg-886</strain>
    </source>
</reference>
<evidence type="ECO:0000256" key="8">
    <source>
        <dbReference type="HAMAP-Rule" id="MF_00116"/>
    </source>
</evidence>
<keyword evidence="12" id="KW-1185">Reference proteome</keyword>
<comment type="similarity">
    <text evidence="2 8">Belongs to the dUTPase family.</text>
</comment>
<keyword evidence="6 8" id="KW-0546">Nucleotide metabolism</keyword>
<proteinExistence type="inferred from homology"/>
<comment type="cofactor">
    <cofactor evidence="1 8">
        <name>Mg(2+)</name>
        <dbReference type="ChEBI" id="CHEBI:18420"/>
    </cofactor>
</comment>
<keyword evidence="4 8" id="KW-0378">Hydrolase</keyword>
<name>A0A9E6MSK1_9ACTN</name>
<dbReference type="Pfam" id="PF00692">
    <property type="entry name" value="dUTPase"/>
    <property type="match status" value="1"/>
</dbReference>
<dbReference type="GO" id="GO:0000287">
    <property type="term" value="F:magnesium ion binding"/>
    <property type="evidence" value="ECO:0007669"/>
    <property type="project" value="UniProtKB-UniRule"/>
</dbReference>
<dbReference type="FunFam" id="2.70.40.10:FF:000008">
    <property type="entry name" value="Deoxyuridine 5'-triphosphate nucleotidohydrolase"/>
    <property type="match status" value="1"/>
</dbReference>
<keyword evidence="3 8" id="KW-0479">Metal-binding</keyword>
<feature type="domain" description="dUTPase-like" evidence="9">
    <location>
        <begin position="15"/>
        <end position="145"/>
    </location>
</feature>
<dbReference type="GO" id="GO:0046081">
    <property type="term" value="P:dUTP catabolic process"/>
    <property type="evidence" value="ECO:0007669"/>
    <property type="project" value="InterPro"/>
</dbReference>
<dbReference type="CDD" id="cd07557">
    <property type="entry name" value="trimeric_dUTPase"/>
    <property type="match status" value="1"/>
</dbReference>
<evidence type="ECO:0000259" key="9">
    <source>
        <dbReference type="Pfam" id="PF00692"/>
    </source>
</evidence>
<reference evidence="11" key="2">
    <citation type="submission" date="2021-04" db="EMBL/GenBank/DDBJ databases">
        <title>Novel species in family Eggerthellaceae.</title>
        <authorList>
            <person name="Zhang G."/>
        </authorList>
    </citation>
    <scope>NUCLEOTIDE SEQUENCE</scope>
    <source>
        <strain evidence="11">Zg-886</strain>
    </source>
</reference>
<dbReference type="NCBIfam" id="TIGR00576">
    <property type="entry name" value="dut"/>
    <property type="match status" value="1"/>
</dbReference>
<dbReference type="EMBL" id="CP072829">
    <property type="protein sequence ID" value="QTU85129.1"/>
    <property type="molecule type" value="Genomic_DNA"/>
</dbReference>
<dbReference type="InterPro" id="IPR029054">
    <property type="entry name" value="dUTPase-like"/>
</dbReference>
<dbReference type="EC" id="3.6.1.23" evidence="8"/>
<evidence type="ECO:0000256" key="5">
    <source>
        <dbReference type="ARBA" id="ARBA00022842"/>
    </source>
</evidence>
<sequence length="149" mass="15739">MNEVRLNVQRLNDALPMPRYAYPGDAGLDLRSSIAATIEPGGRLCVPTGIAVAIPAGYAGFVLPRSGLAKNHGIGVVNAPGLIDSNYRGEVCVILHNSDTNESFTIEVGDRIAQLVVLAVPTVELVEVDRLDETQRNAGGFGSSGLRDL</sequence>
<dbReference type="Proteomes" id="UP000671910">
    <property type="component" value="Chromosome"/>
</dbReference>
<keyword evidence="5 8" id="KW-0460">Magnesium</keyword>
<dbReference type="HAMAP" id="MF_00116">
    <property type="entry name" value="dUTPase_bact"/>
    <property type="match status" value="1"/>
</dbReference>
<accession>A0A9E6MSK1</accession>
<comment type="catalytic activity">
    <reaction evidence="7 8">
        <text>dUTP + H2O = dUMP + diphosphate + H(+)</text>
        <dbReference type="Rhea" id="RHEA:10248"/>
        <dbReference type="ChEBI" id="CHEBI:15377"/>
        <dbReference type="ChEBI" id="CHEBI:15378"/>
        <dbReference type="ChEBI" id="CHEBI:33019"/>
        <dbReference type="ChEBI" id="CHEBI:61555"/>
        <dbReference type="ChEBI" id="CHEBI:246422"/>
        <dbReference type="EC" id="3.6.1.23"/>
    </reaction>
</comment>
<dbReference type="KEGG" id="ebz:J7S26_04285"/>
<feature type="binding site" evidence="8">
    <location>
        <position position="78"/>
    </location>
    <ligand>
        <name>substrate</name>
    </ligand>
</feature>
<dbReference type="PANTHER" id="PTHR11241">
    <property type="entry name" value="DEOXYURIDINE 5'-TRIPHOSPHATE NUCLEOTIDOHYDROLASE"/>
    <property type="match status" value="1"/>
</dbReference>